<gene>
    <name evidence="2" type="ORF">TART1_2096</name>
</gene>
<evidence type="ECO:0000313" key="2">
    <source>
        <dbReference type="EMBL" id="SYZ79269.1"/>
    </source>
</evidence>
<feature type="domain" description="RiboL-PSP-HEPN" evidence="1">
    <location>
        <begin position="15"/>
        <end position="215"/>
    </location>
</feature>
<dbReference type="Pfam" id="PF18735">
    <property type="entry name" value="HEPN_RiboL-PSP"/>
    <property type="match status" value="1"/>
</dbReference>
<sequence length="267" mass="31779">MQSERDFTNYRTEKREEISTMARIIDSMPEEFTEREKDLLLRSFIVLVYAYWESCYHRVQEVVFEKYQDSSIKNLPFAIKNKVYLYFALDKAGTNGSKTIREIDNYSVFQKISSGILETEDKKLSEHVNQTIKASVLNKSGNPTFQQLNNFMHCFNINMDKVVNNNINEGYLAPYFIDFLDFIIKQRNAIAHKNEKIQYTEKIFNTYFECIDHVTLVYSEKYQIQIDFTAPDFIKEMLFQIDRVFTFLIESVDEKRRLDEVHENDNN</sequence>
<dbReference type="RefSeq" id="WP_119093521.1">
    <property type="nucleotide sequence ID" value="NZ_UNRR01000027.1"/>
</dbReference>
<dbReference type="InterPro" id="IPR041519">
    <property type="entry name" value="HEPN_RiboL-PSP"/>
</dbReference>
<proteinExistence type="predicted"/>
<name>A0A383TI00_9LACT</name>
<evidence type="ECO:0000313" key="3">
    <source>
        <dbReference type="Proteomes" id="UP000262072"/>
    </source>
</evidence>
<dbReference type="OrthoDB" id="1551032at2"/>
<organism evidence="2 3">
    <name type="scientific">Trichococcus shcherbakoviae</name>
    <dbReference type="NCBI Taxonomy" id="2094020"/>
    <lineage>
        <taxon>Bacteria</taxon>
        <taxon>Bacillati</taxon>
        <taxon>Bacillota</taxon>
        <taxon>Bacilli</taxon>
        <taxon>Lactobacillales</taxon>
        <taxon>Carnobacteriaceae</taxon>
        <taxon>Trichococcus</taxon>
    </lineage>
</organism>
<dbReference type="EMBL" id="UNRR01000027">
    <property type="protein sequence ID" value="SYZ79269.1"/>
    <property type="molecule type" value="Genomic_DNA"/>
</dbReference>
<dbReference type="AlphaFoldDB" id="A0A383TI00"/>
<reference evidence="3" key="1">
    <citation type="submission" date="2018-05" db="EMBL/GenBank/DDBJ databases">
        <authorList>
            <person name="Strepis N."/>
        </authorList>
    </citation>
    <scope>NUCLEOTIDE SEQUENCE [LARGE SCALE GENOMIC DNA]</scope>
</reference>
<accession>A0A383TI00</accession>
<protein>
    <recommendedName>
        <fullName evidence="1">RiboL-PSP-HEPN domain-containing protein</fullName>
    </recommendedName>
</protein>
<dbReference type="Proteomes" id="UP000262072">
    <property type="component" value="Unassembled WGS sequence"/>
</dbReference>
<evidence type="ECO:0000259" key="1">
    <source>
        <dbReference type="Pfam" id="PF18735"/>
    </source>
</evidence>